<dbReference type="EMBL" id="JAHQIW010006832">
    <property type="protein sequence ID" value="KAJ1370676.1"/>
    <property type="molecule type" value="Genomic_DNA"/>
</dbReference>
<gene>
    <name evidence="1" type="ORF">KIN20_032462</name>
</gene>
<keyword evidence="2" id="KW-1185">Reference proteome</keyword>
<accession>A0AAD5R770</accession>
<sequence>MDEAIGSLREQAYYGGRDSRFTMRYGVLCKQLNQLLQGKSHREGKYLITVNG</sequence>
<reference evidence="1" key="1">
    <citation type="submission" date="2021-06" db="EMBL/GenBank/DDBJ databases">
        <title>Parelaphostrongylus tenuis whole genome reference sequence.</title>
        <authorList>
            <person name="Garwood T.J."/>
            <person name="Larsen P.A."/>
            <person name="Fountain-Jones N.M."/>
            <person name="Garbe J.R."/>
            <person name="Macchietto M.G."/>
            <person name="Kania S.A."/>
            <person name="Gerhold R.W."/>
            <person name="Richards J.E."/>
            <person name="Wolf T.M."/>
        </authorList>
    </citation>
    <scope>NUCLEOTIDE SEQUENCE</scope>
    <source>
        <strain evidence="1">MNPRO001-30</strain>
        <tissue evidence="1">Meninges</tissue>
    </source>
</reference>
<organism evidence="1 2">
    <name type="scientific">Parelaphostrongylus tenuis</name>
    <name type="common">Meningeal worm</name>
    <dbReference type="NCBI Taxonomy" id="148309"/>
    <lineage>
        <taxon>Eukaryota</taxon>
        <taxon>Metazoa</taxon>
        <taxon>Ecdysozoa</taxon>
        <taxon>Nematoda</taxon>
        <taxon>Chromadorea</taxon>
        <taxon>Rhabditida</taxon>
        <taxon>Rhabditina</taxon>
        <taxon>Rhabditomorpha</taxon>
        <taxon>Strongyloidea</taxon>
        <taxon>Metastrongylidae</taxon>
        <taxon>Parelaphostrongylus</taxon>
    </lineage>
</organism>
<comment type="caution">
    <text evidence="1">The sequence shown here is derived from an EMBL/GenBank/DDBJ whole genome shotgun (WGS) entry which is preliminary data.</text>
</comment>
<evidence type="ECO:0000313" key="2">
    <source>
        <dbReference type="Proteomes" id="UP001196413"/>
    </source>
</evidence>
<evidence type="ECO:0000313" key="1">
    <source>
        <dbReference type="EMBL" id="KAJ1370676.1"/>
    </source>
</evidence>
<dbReference type="AlphaFoldDB" id="A0AAD5R770"/>
<proteinExistence type="predicted"/>
<dbReference type="Proteomes" id="UP001196413">
    <property type="component" value="Unassembled WGS sequence"/>
</dbReference>
<name>A0AAD5R770_PARTN</name>
<protein>
    <submittedName>
        <fullName evidence="1">Uncharacterized protein</fullName>
    </submittedName>
</protein>